<feature type="transmembrane region" description="Helical" evidence="6">
    <location>
        <begin position="66"/>
        <end position="87"/>
    </location>
</feature>
<keyword evidence="2 6" id="KW-0812">Transmembrane</keyword>
<evidence type="ECO:0000256" key="4">
    <source>
        <dbReference type="ARBA" id="ARBA00022989"/>
    </source>
</evidence>
<evidence type="ECO:0000256" key="6">
    <source>
        <dbReference type="SAM" id="Phobius"/>
    </source>
</evidence>
<comment type="subcellular location">
    <subcellularLocation>
        <location evidence="1">Membrane</location>
        <topology evidence="1">Multi-pass membrane protein</topology>
    </subcellularLocation>
</comment>
<comment type="caution">
    <text evidence="7">The sequence shown here is derived from an EMBL/GenBank/DDBJ whole genome shotgun (WGS) entry which is preliminary data.</text>
</comment>
<feature type="transmembrane region" description="Helical" evidence="6">
    <location>
        <begin position="12"/>
        <end position="31"/>
    </location>
</feature>
<dbReference type="NCBIfam" id="TIGR02210">
    <property type="entry name" value="rodA_shape"/>
    <property type="match status" value="1"/>
</dbReference>
<evidence type="ECO:0000313" key="8">
    <source>
        <dbReference type="Proteomes" id="UP000229894"/>
    </source>
</evidence>
<feature type="transmembrane region" description="Helical" evidence="6">
    <location>
        <begin position="37"/>
        <end position="59"/>
    </location>
</feature>
<name>A0A2M7BV60_9BACT</name>
<evidence type="ECO:0000256" key="1">
    <source>
        <dbReference type="ARBA" id="ARBA00004141"/>
    </source>
</evidence>
<keyword evidence="4 6" id="KW-1133">Transmembrane helix</keyword>
<sequence>MYAHLRKLDWLLIIVVLLLVGVGLLTIYGIGSPESIIFFKKQLCFLGLAFFSMLALSFFDYRVFKNYSSVLITLYLVSLISLVFVLFSQEIRGASSWFRLGPLRFEPIEFVKIVIILLLAKYFSLRHIEMYRIRHLVVSGIYLGLPVAAVFFQPDFGSVLILFSVWLGIIVVSGIKLRHLFILFLAAVLLFTAGWSYVLKDYQKERILTFLNPQEDPLGRGYHISQSLIAIGSGGLFGQSSGAGSQAGLKFLPEQHTDFVFATLAEQRGLIGIFVLFGLFALLFWRIIKVSLAASNNFARLFPLGLAIMLLAQLVINIGMNMALLPITGLTLPLISYGGSSLVSIFLGLGILQSIKARS</sequence>
<keyword evidence="5 6" id="KW-0472">Membrane</keyword>
<evidence type="ECO:0000256" key="5">
    <source>
        <dbReference type="ARBA" id="ARBA00023136"/>
    </source>
</evidence>
<dbReference type="GO" id="GO:0005886">
    <property type="term" value="C:plasma membrane"/>
    <property type="evidence" value="ECO:0007669"/>
    <property type="project" value="TreeGrafter"/>
</dbReference>
<dbReference type="GO" id="GO:0015648">
    <property type="term" value="F:lipid-linked peptidoglycan transporter activity"/>
    <property type="evidence" value="ECO:0007669"/>
    <property type="project" value="TreeGrafter"/>
</dbReference>
<accession>A0A2M7BV60</accession>
<dbReference type="EMBL" id="PEUX01000011">
    <property type="protein sequence ID" value="PIV10438.1"/>
    <property type="molecule type" value="Genomic_DNA"/>
</dbReference>
<protein>
    <submittedName>
        <fullName evidence="7">Rod shape-determining protein RodA</fullName>
    </submittedName>
</protein>
<dbReference type="GO" id="GO:0051301">
    <property type="term" value="P:cell division"/>
    <property type="evidence" value="ECO:0007669"/>
    <property type="project" value="InterPro"/>
</dbReference>
<dbReference type="AlphaFoldDB" id="A0A2M7BV60"/>
<dbReference type="Pfam" id="PF01098">
    <property type="entry name" value="FTSW_RODA_SPOVE"/>
    <property type="match status" value="1"/>
</dbReference>
<gene>
    <name evidence="7" type="ORF">COS49_00500</name>
</gene>
<evidence type="ECO:0000256" key="3">
    <source>
        <dbReference type="ARBA" id="ARBA00022960"/>
    </source>
</evidence>
<evidence type="ECO:0000313" key="7">
    <source>
        <dbReference type="EMBL" id="PIV10438.1"/>
    </source>
</evidence>
<feature type="transmembrane region" description="Helical" evidence="6">
    <location>
        <begin position="180"/>
        <end position="198"/>
    </location>
</feature>
<feature type="transmembrane region" description="Helical" evidence="6">
    <location>
        <begin position="300"/>
        <end position="324"/>
    </location>
</feature>
<keyword evidence="3" id="KW-0133">Cell shape</keyword>
<feature type="transmembrane region" description="Helical" evidence="6">
    <location>
        <begin position="330"/>
        <end position="352"/>
    </location>
</feature>
<dbReference type="InterPro" id="IPR011923">
    <property type="entry name" value="RodA/MrdB"/>
</dbReference>
<dbReference type="InterPro" id="IPR001182">
    <property type="entry name" value="FtsW/RodA"/>
</dbReference>
<feature type="transmembrane region" description="Helical" evidence="6">
    <location>
        <begin position="269"/>
        <end position="288"/>
    </location>
</feature>
<dbReference type="PANTHER" id="PTHR30474">
    <property type="entry name" value="CELL CYCLE PROTEIN"/>
    <property type="match status" value="1"/>
</dbReference>
<evidence type="ECO:0000256" key="2">
    <source>
        <dbReference type="ARBA" id="ARBA00022692"/>
    </source>
</evidence>
<organism evidence="7 8">
    <name type="scientific">Candidatus Portnoybacteria bacterium CG03_land_8_20_14_0_80_41_10</name>
    <dbReference type="NCBI Taxonomy" id="1974808"/>
    <lineage>
        <taxon>Bacteria</taxon>
        <taxon>Candidatus Portnoyibacteriota</taxon>
    </lineage>
</organism>
<dbReference type="Proteomes" id="UP000229894">
    <property type="component" value="Unassembled WGS sequence"/>
</dbReference>
<proteinExistence type="predicted"/>
<dbReference type="GO" id="GO:0032153">
    <property type="term" value="C:cell division site"/>
    <property type="evidence" value="ECO:0007669"/>
    <property type="project" value="TreeGrafter"/>
</dbReference>
<feature type="transmembrane region" description="Helical" evidence="6">
    <location>
        <begin position="136"/>
        <end position="152"/>
    </location>
</feature>
<reference evidence="8" key="1">
    <citation type="submission" date="2017-09" db="EMBL/GenBank/DDBJ databases">
        <title>Depth-based differentiation of microbial function through sediment-hosted aquifers and enrichment of novel symbionts in the deep terrestrial subsurface.</title>
        <authorList>
            <person name="Probst A.J."/>
            <person name="Ladd B."/>
            <person name="Jarett J.K."/>
            <person name="Geller-Mcgrath D.E."/>
            <person name="Sieber C.M.K."/>
            <person name="Emerson J.B."/>
            <person name="Anantharaman K."/>
            <person name="Thomas B.C."/>
            <person name="Malmstrom R."/>
            <person name="Stieglmeier M."/>
            <person name="Klingl A."/>
            <person name="Woyke T."/>
            <person name="Ryan C.M."/>
            <person name="Banfield J.F."/>
        </authorList>
    </citation>
    <scope>NUCLEOTIDE SEQUENCE [LARGE SCALE GENOMIC DNA]</scope>
</reference>
<feature type="transmembrane region" description="Helical" evidence="6">
    <location>
        <begin position="158"/>
        <end position="175"/>
    </location>
</feature>
<dbReference type="GO" id="GO:0008360">
    <property type="term" value="P:regulation of cell shape"/>
    <property type="evidence" value="ECO:0007669"/>
    <property type="project" value="UniProtKB-KW"/>
</dbReference>